<evidence type="ECO:0000313" key="1">
    <source>
        <dbReference type="EMBL" id="SFE83827.1"/>
    </source>
</evidence>
<dbReference type="PANTHER" id="PTHR43649">
    <property type="entry name" value="ARABINOSE-BINDING PROTEIN-RELATED"/>
    <property type="match status" value="1"/>
</dbReference>
<dbReference type="PANTHER" id="PTHR43649:SF14">
    <property type="entry name" value="BLR3389 PROTEIN"/>
    <property type="match status" value="1"/>
</dbReference>
<dbReference type="SUPFAM" id="SSF53850">
    <property type="entry name" value="Periplasmic binding protein-like II"/>
    <property type="match status" value="1"/>
</dbReference>
<name>A0A1I2DTN3_9ACTN</name>
<gene>
    <name evidence="1" type="ORF">SAMN02787118_102818</name>
</gene>
<sequence length="467" mass="50459">MGRPDLNDGYPNRGNLNRGNLNRRNVLAALGGLTVAGSLGFAALGTGADALASSARTRVRYWNLFQGGDGTNQVAMVDAFRKEHPDIAVKDSTLTWGGPYYTKLAMAAAGNRAPDLAVMHQGRVPGFAPGRLLDPWDIDLLAKYGVREADFNPVLWKRGIVGGKLYALPLDIHVQLCFYRKDVCKKAGLLDADGRLPAAGSTDEWFGILKAAKKQLRNGQQTLGLHANDQNFAWWFFVAFYQQLGGGYFNDDQTDVTFDTDKATEVLEFFRKHVTDGYVTVGEADGEAFLAGSPFTWEGNWSVPYFNGEKLDFGAQPLPPVFGKPATHAESHSFILPHQSGRGGAADEGAYQLAAYMVTHATTWAIGGHVPAYLPTFEDPAYLKLSPQSEYSRPAMEHPATEPHIWFAGSTGVLAQRVGPVVASSNLGSAKPAAAARRMKSVLEQLLAMKNPMDGRTAAQELKGAGA</sequence>
<protein>
    <submittedName>
        <fullName evidence="1">Carbohydrate ABC transporter substrate-binding protein, CUT1 family (TC 3.A.1.1.-)</fullName>
    </submittedName>
</protein>
<dbReference type="InterPro" id="IPR006311">
    <property type="entry name" value="TAT_signal"/>
</dbReference>
<dbReference type="PROSITE" id="PS51318">
    <property type="entry name" value="TAT"/>
    <property type="match status" value="1"/>
</dbReference>
<evidence type="ECO:0000313" key="2">
    <source>
        <dbReference type="Proteomes" id="UP000181942"/>
    </source>
</evidence>
<organism evidence="1 2">
    <name type="scientific">Streptomyces mirabilis</name>
    <dbReference type="NCBI Taxonomy" id="68239"/>
    <lineage>
        <taxon>Bacteria</taxon>
        <taxon>Bacillati</taxon>
        <taxon>Actinomycetota</taxon>
        <taxon>Actinomycetes</taxon>
        <taxon>Kitasatosporales</taxon>
        <taxon>Streptomycetaceae</taxon>
        <taxon>Streptomyces</taxon>
    </lineage>
</organism>
<dbReference type="EMBL" id="FONR01000002">
    <property type="protein sequence ID" value="SFE83827.1"/>
    <property type="molecule type" value="Genomic_DNA"/>
</dbReference>
<reference evidence="1 2" key="1">
    <citation type="submission" date="2016-10" db="EMBL/GenBank/DDBJ databases">
        <authorList>
            <person name="de Groot N.N."/>
        </authorList>
    </citation>
    <scope>NUCLEOTIDE SEQUENCE [LARGE SCALE GENOMIC DNA]</scope>
    <source>
        <strain evidence="1 2">OK461</strain>
    </source>
</reference>
<dbReference type="InterPro" id="IPR050490">
    <property type="entry name" value="Bact_solute-bd_prot1"/>
</dbReference>
<dbReference type="Pfam" id="PF01547">
    <property type="entry name" value="SBP_bac_1"/>
    <property type="match status" value="1"/>
</dbReference>
<dbReference type="Gene3D" id="3.40.190.10">
    <property type="entry name" value="Periplasmic binding protein-like II"/>
    <property type="match status" value="1"/>
</dbReference>
<dbReference type="InterPro" id="IPR006059">
    <property type="entry name" value="SBP"/>
</dbReference>
<proteinExistence type="predicted"/>
<dbReference type="AlphaFoldDB" id="A0A1I2DTN3"/>
<dbReference type="Proteomes" id="UP000181942">
    <property type="component" value="Unassembled WGS sequence"/>
</dbReference>
<accession>A0A1I2DTN3</accession>